<keyword evidence="2" id="KW-1185">Reference proteome</keyword>
<dbReference type="Proteomes" id="UP001190466">
    <property type="component" value="Chromosome"/>
</dbReference>
<evidence type="ECO:0000313" key="2">
    <source>
        <dbReference type="Proteomes" id="UP001190466"/>
    </source>
</evidence>
<organism evidence="1 2">
    <name type="scientific">[Mycobacterium] wendilense</name>
    <dbReference type="NCBI Taxonomy" id="3064284"/>
    <lineage>
        <taxon>Bacteria</taxon>
        <taxon>Bacillati</taxon>
        <taxon>Actinomycetota</taxon>
        <taxon>Actinomycetes</taxon>
        <taxon>Mycobacteriales</taxon>
        <taxon>Mycobacteriaceae</taxon>
        <taxon>Mycolicibacter</taxon>
    </lineage>
</organism>
<name>A0ABN9P8B5_9MYCO</name>
<gene>
    <name evidence="1" type="ORF">MU0050_003296</name>
</gene>
<evidence type="ECO:0000313" key="1">
    <source>
        <dbReference type="EMBL" id="CAJ1584629.1"/>
    </source>
</evidence>
<dbReference type="Gene3D" id="3.50.50.60">
    <property type="entry name" value="FAD/NAD(P)-binding domain"/>
    <property type="match status" value="1"/>
</dbReference>
<protein>
    <submittedName>
        <fullName evidence="1">NAD(P)/FAD-dependent oxidoreductase</fullName>
    </submittedName>
</protein>
<dbReference type="RefSeq" id="WP_316517338.1">
    <property type="nucleotide sequence ID" value="NZ_OY726395.1"/>
</dbReference>
<proteinExistence type="predicted"/>
<dbReference type="EMBL" id="OY726395">
    <property type="protein sequence ID" value="CAJ1584629.1"/>
    <property type="molecule type" value="Genomic_DNA"/>
</dbReference>
<reference evidence="1 2" key="1">
    <citation type="submission" date="2023-08" db="EMBL/GenBank/DDBJ databases">
        <authorList>
            <person name="Folkvardsen B D."/>
            <person name="Norman A."/>
        </authorList>
    </citation>
    <scope>NUCLEOTIDE SEQUENCE [LARGE SCALE GENOMIC DNA]</scope>
    <source>
        <strain evidence="1 2">Mu0050</strain>
    </source>
</reference>
<dbReference type="Pfam" id="PF13450">
    <property type="entry name" value="NAD_binding_8"/>
    <property type="match status" value="1"/>
</dbReference>
<dbReference type="InterPro" id="IPR036188">
    <property type="entry name" value="FAD/NAD-bd_sf"/>
</dbReference>
<accession>A0ABN9P8B5</accession>
<sequence>MRRRRRRAGAGGVAATALLVKRGYRTLLVERAAQVDGRASTVGIDGFGINTGAQIFELGGANKELFDELGVPCGPAVRPSRWCFAWGNIGPVAAGQLVTAAQWPVGYLR</sequence>
<dbReference type="SUPFAM" id="SSF51905">
    <property type="entry name" value="FAD/NAD(P)-binding domain"/>
    <property type="match status" value="1"/>
</dbReference>